<dbReference type="RefSeq" id="WP_076146995.1">
    <property type="nucleotide sequence ID" value="NZ_LWLN01000001.1"/>
</dbReference>
<dbReference type="OrthoDB" id="156316at2157"/>
<dbReference type="PANTHER" id="PTHR36216:SF1">
    <property type="entry name" value="HTH ARSR-TYPE DOMAIN-CONTAINING PROTEIN"/>
    <property type="match status" value="1"/>
</dbReference>
<keyword evidence="4" id="KW-1185">Reference proteome</keyword>
<gene>
    <name evidence="3" type="ORF">A6E15_13440</name>
</gene>
<feature type="domain" description="HTH marR-type" evidence="1">
    <location>
        <begin position="123"/>
        <end position="165"/>
    </location>
</feature>
<proteinExistence type="predicted"/>
<dbReference type="GO" id="GO:0003700">
    <property type="term" value="F:DNA-binding transcription factor activity"/>
    <property type="evidence" value="ECO:0007669"/>
    <property type="project" value="InterPro"/>
</dbReference>
<comment type="caution">
    <text evidence="3">The sequence shown here is derived from an EMBL/GenBank/DDBJ whole genome shotgun (WGS) entry which is preliminary data.</text>
</comment>
<dbReference type="EMBL" id="LWLN01000001">
    <property type="protein sequence ID" value="OLZ41924.1"/>
    <property type="molecule type" value="Genomic_DNA"/>
</dbReference>
<evidence type="ECO:0000313" key="3">
    <source>
        <dbReference type="EMBL" id="OLZ41924.1"/>
    </source>
</evidence>
<dbReference type="Pfam" id="PF12802">
    <property type="entry name" value="MarR_2"/>
    <property type="match status" value="1"/>
</dbReference>
<dbReference type="InterPro" id="IPR036388">
    <property type="entry name" value="WH-like_DNA-bd_sf"/>
</dbReference>
<dbReference type="Gene3D" id="1.10.10.10">
    <property type="entry name" value="Winged helix-like DNA-binding domain superfamily/Winged helix DNA-binding domain"/>
    <property type="match status" value="2"/>
</dbReference>
<evidence type="ECO:0000259" key="1">
    <source>
        <dbReference type="Pfam" id="PF12802"/>
    </source>
</evidence>
<evidence type="ECO:0000313" key="4">
    <source>
        <dbReference type="Proteomes" id="UP000189370"/>
    </source>
</evidence>
<reference evidence="4" key="1">
    <citation type="submission" date="2016-04" db="EMBL/GenBank/DDBJ databases">
        <authorList>
            <person name="Chen S.-C."/>
            <person name="Lai M.-C."/>
        </authorList>
    </citation>
    <scope>NUCLEOTIDE SEQUENCE [LARGE SCALE GENOMIC DNA]</scope>
    <source>
        <strain evidence="4">AB14</strain>
    </source>
</reference>
<dbReference type="InterPro" id="IPR056504">
    <property type="entry name" value="HTH_HVO_0163_N"/>
</dbReference>
<dbReference type="Proteomes" id="UP000189370">
    <property type="component" value="Unassembled WGS sequence"/>
</dbReference>
<dbReference type="SUPFAM" id="SSF46785">
    <property type="entry name" value="Winged helix' DNA-binding domain"/>
    <property type="match status" value="2"/>
</dbReference>
<dbReference type="STRING" id="301967.A6E15_13440"/>
<dbReference type="Pfam" id="PF24266">
    <property type="entry name" value="HTH_HVO_0163_N"/>
    <property type="match status" value="1"/>
</dbReference>
<dbReference type="PANTHER" id="PTHR36216">
    <property type="entry name" value="TRANSCRIPTIONAL REGULATOR, TRMB"/>
    <property type="match status" value="1"/>
</dbReference>
<protein>
    <submittedName>
        <fullName evidence="3">MarR family transcriptional regulator</fullName>
    </submittedName>
</protein>
<evidence type="ECO:0000259" key="2">
    <source>
        <dbReference type="Pfam" id="PF24266"/>
    </source>
</evidence>
<dbReference type="InterPro" id="IPR000835">
    <property type="entry name" value="HTH_MarR-typ"/>
</dbReference>
<sequence>MTTPDGVDDEKRATLRRFAALGAASPLVGRAGTAAAETGESDARDAIAGYLSTTPGAHFSKIRDDLQLGTGETQHHLRRLEDAGAIERYRDGDYKRYVTAGRFDEFEKRALGYLRRETPRGMLIELLLTPSATAADLADALEVSAPTVSKYAGELEEAGLLSRTDGYAVERPETVLVLVVRHADSFGDRARTLARNADGYLSYQGDAAE</sequence>
<dbReference type="InterPro" id="IPR036390">
    <property type="entry name" value="WH_DNA-bd_sf"/>
</dbReference>
<organism evidence="3 4">
    <name type="scientific">Natrinema saccharevitans</name>
    <dbReference type="NCBI Taxonomy" id="301967"/>
    <lineage>
        <taxon>Archaea</taxon>
        <taxon>Methanobacteriati</taxon>
        <taxon>Methanobacteriota</taxon>
        <taxon>Stenosarchaea group</taxon>
        <taxon>Halobacteria</taxon>
        <taxon>Halobacteriales</taxon>
        <taxon>Natrialbaceae</taxon>
        <taxon>Natrinema</taxon>
    </lineage>
</organism>
<dbReference type="AlphaFoldDB" id="A0A1S8AZY0"/>
<name>A0A1S8AZY0_9EURY</name>
<accession>A0A1S8AZY0</accession>
<feature type="domain" description="HVO-0163 N-terminal HTH" evidence="2">
    <location>
        <begin position="41"/>
        <end position="111"/>
    </location>
</feature>